<organism evidence="1 2">
    <name type="scientific">Medicago truncatula</name>
    <name type="common">Barrel medic</name>
    <name type="synonym">Medicago tribuloides</name>
    <dbReference type="NCBI Taxonomy" id="3880"/>
    <lineage>
        <taxon>Eukaryota</taxon>
        <taxon>Viridiplantae</taxon>
        <taxon>Streptophyta</taxon>
        <taxon>Embryophyta</taxon>
        <taxon>Tracheophyta</taxon>
        <taxon>Spermatophyta</taxon>
        <taxon>Magnoliopsida</taxon>
        <taxon>eudicotyledons</taxon>
        <taxon>Gunneridae</taxon>
        <taxon>Pentapetalae</taxon>
        <taxon>rosids</taxon>
        <taxon>fabids</taxon>
        <taxon>Fabales</taxon>
        <taxon>Fabaceae</taxon>
        <taxon>Papilionoideae</taxon>
        <taxon>50 kb inversion clade</taxon>
        <taxon>NPAAA clade</taxon>
        <taxon>Hologalegina</taxon>
        <taxon>IRL clade</taxon>
        <taxon>Trifolieae</taxon>
        <taxon>Medicago</taxon>
    </lineage>
</organism>
<protein>
    <submittedName>
        <fullName evidence="1">Uncharacterized protein</fullName>
    </submittedName>
</protein>
<dbReference type="Proteomes" id="UP000265566">
    <property type="component" value="Chromosome 7"/>
</dbReference>
<name>A0A396GVC2_MEDTR</name>
<proteinExistence type="predicted"/>
<evidence type="ECO:0000313" key="1">
    <source>
        <dbReference type="EMBL" id="RHN44151.1"/>
    </source>
</evidence>
<dbReference type="EMBL" id="PSQE01000007">
    <property type="protein sequence ID" value="RHN44151.1"/>
    <property type="molecule type" value="Genomic_DNA"/>
</dbReference>
<reference evidence="2" key="1">
    <citation type="journal article" date="2018" name="Nat. Plants">
        <title>Whole-genome landscape of Medicago truncatula symbiotic genes.</title>
        <authorList>
            <person name="Pecrix Y."/>
            <person name="Staton S.E."/>
            <person name="Sallet E."/>
            <person name="Lelandais-Briere C."/>
            <person name="Moreau S."/>
            <person name="Carrere S."/>
            <person name="Blein T."/>
            <person name="Jardinaud M.F."/>
            <person name="Latrasse D."/>
            <person name="Zouine M."/>
            <person name="Zahm M."/>
            <person name="Kreplak J."/>
            <person name="Mayjonade B."/>
            <person name="Satge C."/>
            <person name="Perez M."/>
            <person name="Cauet S."/>
            <person name="Marande W."/>
            <person name="Chantry-Darmon C."/>
            <person name="Lopez-Roques C."/>
            <person name="Bouchez O."/>
            <person name="Berard A."/>
            <person name="Debelle F."/>
            <person name="Munos S."/>
            <person name="Bendahmane A."/>
            <person name="Berges H."/>
            <person name="Niebel A."/>
            <person name="Buitink J."/>
            <person name="Frugier F."/>
            <person name="Benhamed M."/>
            <person name="Crespi M."/>
            <person name="Gouzy J."/>
            <person name="Gamas P."/>
        </authorList>
    </citation>
    <scope>NUCLEOTIDE SEQUENCE [LARGE SCALE GENOMIC DNA]</scope>
    <source>
        <strain evidence="2">cv. Jemalong A17</strain>
    </source>
</reference>
<gene>
    <name evidence="1" type="ORF">MtrunA17_Chr7g0216251</name>
</gene>
<dbReference type="Gramene" id="rna38229">
    <property type="protein sequence ID" value="RHN44151.1"/>
    <property type="gene ID" value="gene38229"/>
</dbReference>
<evidence type="ECO:0000313" key="2">
    <source>
        <dbReference type="Proteomes" id="UP000265566"/>
    </source>
</evidence>
<accession>A0A396GVC2</accession>
<sequence>MLVVVVLWNRLRICSIDTRRYNEEHTPRSHVITTRPTQMGFNSSKVV</sequence>
<dbReference type="AlphaFoldDB" id="A0A396GVC2"/>
<comment type="caution">
    <text evidence="1">The sequence shown here is derived from an EMBL/GenBank/DDBJ whole genome shotgun (WGS) entry which is preliminary data.</text>
</comment>